<sequence>MPSPRKAPRLGRRRWGKARTFHSPAQTELDLPEGQGSSSQIKLDLLLPPILVKRRADEPVPIQGELLLPEFQGETPEPTPQIEFEGMQKPIFDIILEDGRQARFQHAHTLLESLESQDIEVHYQCREGYCGSCRTQLLDGDVHYLEEPMAWIDDDEILPCCCIPKSALRIKLQ</sequence>
<dbReference type="EMBL" id="CZQC01000021">
    <property type="protein sequence ID" value="CUS40625.1"/>
    <property type="molecule type" value="Genomic_DNA"/>
</dbReference>
<dbReference type="Gene3D" id="3.10.20.30">
    <property type="match status" value="1"/>
</dbReference>
<reference evidence="3" key="1">
    <citation type="submission" date="2015-10" db="EMBL/GenBank/DDBJ databases">
        <authorList>
            <person name="Gilbert D.G."/>
        </authorList>
    </citation>
    <scope>NUCLEOTIDE SEQUENCE</scope>
</reference>
<dbReference type="NCBIfam" id="NF007985">
    <property type="entry name" value="PRK10713.1"/>
    <property type="match status" value="1"/>
</dbReference>
<feature type="domain" description="2Fe-2S ferredoxin-type" evidence="2">
    <location>
        <begin position="90"/>
        <end position="173"/>
    </location>
</feature>
<dbReference type="PROSITE" id="PS00197">
    <property type="entry name" value="2FE2S_FER_1"/>
    <property type="match status" value="1"/>
</dbReference>
<dbReference type="InterPro" id="IPR006058">
    <property type="entry name" value="2Fe2S_fd_BS"/>
</dbReference>
<dbReference type="InterPro" id="IPR036010">
    <property type="entry name" value="2Fe-2S_ferredoxin-like_sf"/>
</dbReference>
<evidence type="ECO:0000313" key="3">
    <source>
        <dbReference type="EMBL" id="CUS40625.1"/>
    </source>
</evidence>
<evidence type="ECO:0000256" key="1">
    <source>
        <dbReference type="SAM" id="MobiDB-lite"/>
    </source>
</evidence>
<dbReference type="GO" id="GO:0051537">
    <property type="term" value="F:2 iron, 2 sulfur cluster binding"/>
    <property type="evidence" value="ECO:0007669"/>
    <property type="project" value="InterPro"/>
</dbReference>
<dbReference type="InterPro" id="IPR001041">
    <property type="entry name" value="2Fe-2S_ferredoxin-type"/>
</dbReference>
<feature type="compositionally biased region" description="Basic residues" evidence="1">
    <location>
        <begin position="1"/>
        <end position="20"/>
    </location>
</feature>
<gene>
    <name evidence="3" type="ORF">MGWOODY_Tha111</name>
</gene>
<dbReference type="CDD" id="cd00207">
    <property type="entry name" value="fer2"/>
    <property type="match status" value="1"/>
</dbReference>
<dbReference type="SUPFAM" id="SSF54292">
    <property type="entry name" value="2Fe-2S ferredoxin-like"/>
    <property type="match status" value="1"/>
</dbReference>
<organism evidence="3">
    <name type="scientific">hydrothermal vent metagenome</name>
    <dbReference type="NCBI Taxonomy" id="652676"/>
    <lineage>
        <taxon>unclassified sequences</taxon>
        <taxon>metagenomes</taxon>
        <taxon>ecological metagenomes</taxon>
    </lineage>
</organism>
<dbReference type="AlphaFoldDB" id="A0A160T917"/>
<dbReference type="Pfam" id="PF00111">
    <property type="entry name" value="Fer2"/>
    <property type="match status" value="1"/>
</dbReference>
<name>A0A160T917_9ZZZZ</name>
<proteinExistence type="predicted"/>
<dbReference type="PROSITE" id="PS51085">
    <property type="entry name" value="2FE2S_FER_2"/>
    <property type="match status" value="1"/>
</dbReference>
<dbReference type="InterPro" id="IPR012675">
    <property type="entry name" value="Beta-grasp_dom_sf"/>
</dbReference>
<protein>
    <submittedName>
        <fullName evidence="3">Ferredoxin</fullName>
    </submittedName>
</protein>
<evidence type="ECO:0000259" key="2">
    <source>
        <dbReference type="PROSITE" id="PS51085"/>
    </source>
</evidence>
<feature type="region of interest" description="Disordered" evidence="1">
    <location>
        <begin position="1"/>
        <end position="38"/>
    </location>
</feature>
<accession>A0A160T917</accession>